<proteinExistence type="predicted"/>
<dbReference type="Gene3D" id="1.10.390.10">
    <property type="entry name" value="Neutral Protease Domain 2"/>
    <property type="match status" value="1"/>
</dbReference>
<protein>
    <recommendedName>
        <fullName evidence="4">Peptidase M1 membrane alanine aminopeptidase domain-containing protein</fullName>
    </recommendedName>
</protein>
<feature type="transmembrane region" description="Helical" evidence="1">
    <location>
        <begin position="50"/>
        <end position="71"/>
    </location>
</feature>
<evidence type="ECO:0000313" key="2">
    <source>
        <dbReference type="EMBL" id="HIQ83350.1"/>
    </source>
</evidence>
<keyword evidence="1" id="KW-0472">Membrane</keyword>
<feature type="transmembrane region" description="Helical" evidence="1">
    <location>
        <begin position="212"/>
        <end position="231"/>
    </location>
</feature>
<feature type="transmembrane region" description="Helical" evidence="1">
    <location>
        <begin position="251"/>
        <end position="269"/>
    </location>
</feature>
<feature type="transmembrane region" description="Helical" evidence="1">
    <location>
        <begin position="136"/>
        <end position="158"/>
    </location>
</feature>
<reference evidence="2" key="1">
    <citation type="submission" date="2020-10" db="EMBL/GenBank/DDBJ databases">
        <authorList>
            <person name="Gilroy R."/>
        </authorList>
    </citation>
    <scope>NUCLEOTIDE SEQUENCE</scope>
    <source>
        <strain evidence="2">ChiSjej6B24-2974</strain>
    </source>
</reference>
<dbReference type="EMBL" id="DVFZ01000095">
    <property type="protein sequence ID" value="HIQ83350.1"/>
    <property type="molecule type" value="Genomic_DNA"/>
</dbReference>
<comment type="caution">
    <text evidence="2">The sequence shown here is derived from an EMBL/GenBank/DDBJ whole genome shotgun (WGS) entry which is preliminary data.</text>
</comment>
<organism evidence="2 3">
    <name type="scientific">Candidatus Pullichristensenella stercorigallinarum</name>
    <dbReference type="NCBI Taxonomy" id="2840909"/>
    <lineage>
        <taxon>Bacteria</taxon>
        <taxon>Bacillati</taxon>
        <taxon>Bacillota</taxon>
        <taxon>Clostridia</taxon>
        <taxon>Candidatus Pullichristensenella</taxon>
    </lineage>
</organism>
<dbReference type="SUPFAM" id="SSF55486">
    <property type="entry name" value="Metalloproteases ('zincins'), catalytic domain"/>
    <property type="match status" value="1"/>
</dbReference>
<evidence type="ECO:0000313" key="3">
    <source>
        <dbReference type="Proteomes" id="UP000824260"/>
    </source>
</evidence>
<accession>A0A9D0ZMW2</accession>
<sequence length="734" mass="79673">MRAARLFSLEARRLLRGRLSLLALLLTALSPLAGLTFYRPIDPVTTLDGCLANPSLAGGLAGGVLFGLLAIHECDRARRARVETLVDAAVSPLVYALVRLLALLAFAALALGLTMLAWLPWTAWTAGGVFDLQTYLLMYLVFMGLALPLCVLLGGAAYQFTRRQDLSIVLFAALCALSLTVWAEEWQLCFLNPCVWAVSDDFTNFRILRSVAYVRLTWLLGLAGVWGVSWLCVRRYGKGALGSLLRAARRVYRPAVALCLLAACGWAYAAQPFVDHSNPDLTAMTFYEIPFMEGVTCLSRTADVRPDVNAGTVWGRATYEFANASGREQTVALAINPGYEVTSVKANGADVPFHIGDYQESNWALLQATLPADAQIELEIVYGGFPQEWNVSETMQGSDEISSRYICLEHASLAPYILNAEAEGGVLPATIEVTLPTGMTAIPFGTAEAEVVSENGDGTATWRYEDEGPGGILYAGDYVCADVEAAGLTVRFYYGRKHQGIMEEAGAADAIRAVAEYCAAHYGAPSFVPDGTLKLIESRVSGGGYATAGASLADEQDFTAANLSDAAKGGMAGEVMIHELVHQWWGLGCMFDVADPSGAWSAEGLTVYTCYRIVKELYGEAYAQEHYVEMWRAAVEGYARNFYVRNPEYLAALPEEEQLAIANSLSQIRQYSEMPLKILKAEELVGGEAAMDAILSGLFNRELDPMYPYLTYADFLAACGLTEEDLSLETDLSL</sequence>
<name>A0A9D0ZMW2_9FIRM</name>
<dbReference type="Proteomes" id="UP000824260">
    <property type="component" value="Unassembled WGS sequence"/>
</dbReference>
<evidence type="ECO:0008006" key="4">
    <source>
        <dbReference type="Google" id="ProtNLM"/>
    </source>
</evidence>
<evidence type="ECO:0000256" key="1">
    <source>
        <dbReference type="SAM" id="Phobius"/>
    </source>
</evidence>
<reference evidence="2" key="2">
    <citation type="journal article" date="2021" name="PeerJ">
        <title>Extensive microbial diversity within the chicken gut microbiome revealed by metagenomics and culture.</title>
        <authorList>
            <person name="Gilroy R."/>
            <person name="Ravi A."/>
            <person name="Getino M."/>
            <person name="Pursley I."/>
            <person name="Horton D.L."/>
            <person name="Alikhan N.F."/>
            <person name="Baker D."/>
            <person name="Gharbi K."/>
            <person name="Hall N."/>
            <person name="Watson M."/>
            <person name="Adriaenssens E.M."/>
            <person name="Foster-Nyarko E."/>
            <person name="Jarju S."/>
            <person name="Secka A."/>
            <person name="Antonio M."/>
            <person name="Oren A."/>
            <person name="Chaudhuri R.R."/>
            <person name="La Ragione R."/>
            <person name="Hildebrand F."/>
            <person name="Pallen M.J."/>
        </authorList>
    </citation>
    <scope>NUCLEOTIDE SEQUENCE</scope>
    <source>
        <strain evidence="2">ChiSjej6B24-2974</strain>
    </source>
</reference>
<feature type="transmembrane region" description="Helical" evidence="1">
    <location>
        <begin position="165"/>
        <end position="183"/>
    </location>
</feature>
<gene>
    <name evidence="2" type="ORF">IAA52_09660</name>
</gene>
<keyword evidence="1" id="KW-0812">Transmembrane</keyword>
<dbReference type="AlphaFoldDB" id="A0A9D0ZMW2"/>
<feature type="transmembrane region" description="Helical" evidence="1">
    <location>
        <begin position="92"/>
        <end position="116"/>
    </location>
</feature>
<keyword evidence="1" id="KW-1133">Transmembrane helix</keyword>
<dbReference type="InterPro" id="IPR027268">
    <property type="entry name" value="Peptidase_M4/M1_CTD_sf"/>
</dbReference>